<feature type="compositionally biased region" description="Polar residues" evidence="1">
    <location>
        <begin position="95"/>
        <end position="106"/>
    </location>
</feature>
<name>A0A5C2SAT0_9APHY</name>
<feature type="region of interest" description="Disordered" evidence="1">
    <location>
        <begin position="1"/>
        <end position="28"/>
    </location>
</feature>
<feature type="region of interest" description="Disordered" evidence="1">
    <location>
        <begin position="305"/>
        <end position="378"/>
    </location>
</feature>
<proteinExistence type="predicted"/>
<evidence type="ECO:0000313" key="3">
    <source>
        <dbReference type="Proteomes" id="UP000313359"/>
    </source>
</evidence>
<organism evidence="2 3">
    <name type="scientific">Lentinus tigrinus ALCF2SS1-6</name>
    <dbReference type="NCBI Taxonomy" id="1328759"/>
    <lineage>
        <taxon>Eukaryota</taxon>
        <taxon>Fungi</taxon>
        <taxon>Dikarya</taxon>
        <taxon>Basidiomycota</taxon>
        <taxon>Agaricomycotina</taxon>
        <taxon>Agaricomycetes</taxon>
        <taxon>Polyporales</taxon>
        <taxon>Polyporaceae</taxon>
        <taxon>Lentinus</taxon>
    </lineage>
</organism>
<feature type="compositionally biased region" description="Basic and acidic residues" evidence="1">
    <location>
        <begin position="174"/>
        <end position="210"/>
    </location>
</feature>
<dbReference type="EMBL" id="ML122264">
    <property type="protein sequence ID" value="RPD60935.1"/>
    <property type="molecule type" value="Genomic_DNA"/>
</dbReference>
<reference evidence="2" key="1">
    <citation type="journal article" date="2018" name="Genome Biol. Evol.">
        <title>Genomics and development of Lentinus tigrinus, a white-rot wood-decaying mushroom with dimorphic fruiting bodies.</title>
        <authorList>
            <person name="Wu B."/>
            <person name="Xu Z."/>
            <person name="Knudson A."/>
            <person name="Carlson A."/>
            <person name="Chen N."/>
            <person name="Kovaka S."/>
            <person name="LaButti K."/>
            <person name="Lipzen A."/>
            <person name="Pennachio C."/>
            <person name="Riley R."/>
            <person name="Schakwitz W."/>
            <person name="Umezawa K."/>
            <person name="Ohm R.A."/>
            <person name="Grigoriev I.V."/>
            <person name="Nagy L.G."/>
            <person name="Gibbons J."/>
            <person name="Hibbett D."/>
        </authorList>
    </citation>
    <scope>NUCLEOTIDE SEQUENCE [LARGE SCALE GENOMIC DNA]</scope>
    <source>
        <strain evidence="2">ALCF2SS1-6</strain>
    </source>
</reference>
<evidence type="ECO:0000313" key="2">
    <source>
        <dbReference type="EMBL" id="RPD60935.1"/>
    </source>
</evidence>
<feature type="compositionally biased region" description="Acidic residues" evidence="1">
    <location>
        <begin position="134"/>
        <end position="147"/>
    </location>
</feature>
<protein>
    <submittedName>
        <fullName evidence="2">Uncharacterized protein</fullName>
    </submittedName>
</protein>
<sequence length="378" mass="41279">MHRPSWQHLSRGSALPPPRPRLRHERSPLQPSSTIFVAIHRRSTWPPISDALAVDPFLLAIAYMIAQARSTSRECRAGGWAEVADIGEVEEVSDNGSIVSTSGVSSQDRRRSVVKGAMTKGITREKTGSLIKADDEEQEDDFEDGEDDVGKAREDSQIARGVPSAADRSLPPVGRERSGDGRGRLPDSADEQDSRARERLKSTQDLEKLLNRKRHDPVLPSDASRRPGGQGRSFLLSRGRDLGPGAYLSAVLGTSTCLRAVWDPRISGSAQAWETEMRLKCVGTGNQNALEGLARAKIGITGEGRRTIGRQEQDEAGKDGIRRQQDGEKAAKHGKMLSLQEAWPMEALPPVGRSRSMPTIDDRTGIGQDKSNNDMRTA</sequence>
<feature type="compositionally biased region" description="Basic and acidic residues" evidence="1">
    <location>
        <begin position="148"/>
        <end position="157"/>
    </location>
</feature>
<feature type="region of interest" description="Disordered" evidence="1">
    <location>
        <begin position="95"/>
        <end position="239"/>
    </location>
</feature>
<dbReference type="AlphaFoldDB" id="A0A5C2SAT0"/>
<evidence type="ECO:0000256" key="1">
    <source>
        <dbReference type="SAM" id="MobiDB-lite"/>
    </source>
</evidence>
<gene>
    <name evidence="2" type="ORF">L227DRAFT_653173</name>
</gene>
<keyword evidence="3" id="KW-1185">Reference proteome</keyword>
<dbReference type="Proteomes" id="UP000313359">
    <property type="component" value="Unassembled WGS sequence"/>
</dbReference>
<accession>A0A5C2SAT0</accession>
<feature type="compositionally biased region" description="Basic and acidic residues" evidence="1">
    <location>
        <begin position="305"/>
        <end position="331"/>
    </location>
</feature>